<dbReference type="Proteomes" id="UP000053841">
    <property type="component" value="Unassembled WGS sequence"/>
</dbReference>
<evidence type="ECO:0000313" key="1">
    <source>
        <dbReference type="EMBL" id="EUC35145.1"/>
    </source>
</evidence>
<dbReference type="KEGG" id="bze:COCCADRAFT_91550"/>
<dbReference type="AlphaFoldDB" id="W6YBY7"/>
<evidence type="ECO:0000313" key="2">
    <source>
        <dbReference type="Proteomes" id="UP000053841"/>
    </source>
</evidence>
<reference evidence="1 2" key="1">
    <citation type="journal article" date="2013" name="PLoS Genet.">
        <title>Comparative genome structure, secondary metabolite, and effector coding capacity across Cochliobolus pathogens.</title>
        <authorList>
            <person name="Condon B.J."/>
            <person name="Leng Y."/>
            <person name="Wu D."/>
            <person name="Bushley K.E."/>
            <person name="Ohm R.A."/>
            <person name="Otillar R."/>
            <person name="Martin J."/>
            <person name="Schackwitz W."/>
            <person name="Grimwood J."/>
            <person name="MohdZainudin N."/>
            <person name="Xue C."/>
            <person name="Wang R."/>
            <person name="Manning V.A."/>
            <person name="Dhillon B."/>
            <person name="Tu Z.J."/>
            <person name="Steffenson B.J."/>
            <person name="Salamov A."/>
            <person name="Sun H."/>
            <person name="Lowry S."/>
            <person name="LaButti K."/>
            <person name="Han J."/>
            <person name="Copeland A."/>
            <person name="Lindquist E."/>
            <person name="Barry K."/>
            <person name="Schmutz J."/>
            <person name="Baker S.E."/>
            <person name="Ciuffetti L.M."/>
            <person name="Grigoriev I.V."/>
            <person name="Zhong S."/>
            <person name="Turgeon B.G."/>
        </authorList>
    </citation>
    <scope>NUCLEOTIDE SEQUENCE [LARGE SCALE GENOMIC DNA]</scope>
    <source>
        <strain evidence="1 2">26-R-13</strain>
    </source>
</reference>
<proteinExistence type="predicted"/>
<protein>
    <submittedName>
        <fullName evidence="1">Uncharacterized protein</fullName>
    </submittedName>
</protein>
<gene>
    <name evidence="1" type="ORF">COCCADRAFT_91550</name>
</gene>
<dbReference type="HOGENOM" id="CLU_3001912_0_0_1"/>
<dbReference type="GeneID" id="19153205"/>
<organism evidence="1 2">
    <name type="scientific">Cochliobolus carbonum (strain 26-R-13)</name>
    <name type="common">Maize leaf spot fungus</name>
    <name type="synonym">Bipolaris zeicola</name>
    <dbReference type="NCBI Taxonomy" id="930089"/>
    <lineage>
        <taxon>Eukaryota</taxon>
        <taxon>Fungi</taxon>
        <taxon>Dikarya</taxon>
        <taxon>Ascomycota</taxon>
        <taxon>Pezizomycotina</taxon>
        <taxon>Dothideomycetes</taxon>
        <taxon>Pleosporomycetidae</taxon>
        <taxon>Pleosporales</taxon>
        <taxon>Pleosporineae</taxon>
        <taxon>Pleosporaceae</taxon>
        <taxon>Bipolaris</taxon>
    </lineage>
</organism>
<keyword evidence="2" id="KW-1185">Reference proteome</keyword>
<name>W6YBY7_COCC2</name>
<sequence>GASSLPILYNLALVRRRLADRQRLPRYTLALGCMILVGTPTISTCMEHTKLAINMRV</sequence>
<accession>W6YBY7</accession>
<dbReference type="RefSeq" id="XP_007710509.1">
    <property type="nucleotide sequence ID" value="XM_007712319.1"/>
</dbReference>
<feature type="non-terminal residue" evidence="1">
    <location>
        <position position="1"/>
    </location>
</feature>
<dbReference type="EMBL" id="KI964579">
    <property type="protein sequence ID" value="EUC35145.1"/>
    <property type="molecule type" value="Genomic_DNA"/>
</dbReference>